<accession>A0A397YDK2</accession>
<gene>
    <name evidence="2" type="ORF">BRARA_H02080</name>
</gene>
<sequence>MLVSGIEKISGKVRSFKSFSGLPKSQKYTGLASVAYGVIKRANEIVEELVREIDKSRNEAREQVDQRNYEIAIEVSQLESTISNLRLEVAEKASVVDELERGVSEKEKRIGELERDKLEKVSVLEGEVVEMKLLVDEYDAKLKALEVKMVAQRPLLVEQLNLVSKIHDQLYEVVRIVDVNSSEELDLSESFFMPQETEMEENVRASLAGMESIFELTKVVSEKTQSLVEEKSHELKILNETVGLLVKEKEHIGTLPWSALHVGVDLKSTKPLKDENVQDTRDINTVDNSTEENEIYSLASTLENIVKASQLKIVELQHSLEESRQALKYGTPLYLLHVLKEELEEAKQAIKESEKKLKFKEETAAPAMGARDAAELRERMQELNRKVEELETHRDMNSSNSARYVCWPWQLLGIDFVGGRRVDSVQQQQSSNEMELAEPLL</sequence>
<dbReference type="PANTHER" id="PTHR34937:SF1">
    <property type="entry name" value="PARAMYOSIN"/>
    <property type="match status" value="1"/>
</dbReference>
<evidence type="ECO:0000313" key="3">
    <source>
        <dbReference type="Proteomes" id="UP000264353"/>
    </source>
</evidence>
<name>A0A397YDK2_BRACM</name>
<feature type="coiled-coil region" evidence="1">
    <location>
        <begin position="39"/>
        <end position="66"/>
    </location>
</feature>
<feature type="coiled-coil region" evidence="1">
    <location>
        <begin position="336"/>
        <end position="400"/>
    </location>
</feature>
<dbReference type="InterPro" id="IPR040300">
    <property type="entry name" value="At3g49055-like"/>
</dbReference>
<dbReference type="PANTHER" id="PTHR34937">
    <property type="entry name" value="OS08G0559800 PROTEIN"/>
    <property type="match status" value="1"/>
</dbReference>
<organism evidence="2 3">
    <name type="scientific">Brassica campestris</name>
    <name type="common">Field mustard</name>
    <dbReference type="NCBI Taxonomy" id="3711"/>
    <lineage>
        <taxon>Eukaryota</taxon>
        <taxon>Viridiplantae</taxon>
        <taxon>Streptophyta</taxon>
        <taxon>Embryophyta</taxon>
        <taxon>Tracheophyta</taxon>
        <taxon>Spermatophyta</taxon>
        <taxon>Magnoliopsida</taxon>
        <taxon>eudicotyledons</taxon>
        <taxon>Gunneridae</taxon>
        <taxon>Pentapetalae</taxon>
        <taxon>rosids</taxon>
        <taxon>malvids</taxon>
        <taxon>Brassicales</taxon>
        <taxon>Brassicaceae</taxon>
        <taxon>Brassiceae</taxon>
        <taxon>Brassica</taxon>
    </lineage>
</organism>
<reference evidence="2 3" key="1">
    <citation type="submission" date="2018-06" db="EMBL/GenBank/DDBJ databases">
        <title>WGS assembly of Brassica rapa FPsc.</title>
        <authorList>
            <person name="Bowman J."/>
            <person name="Kohchi T."/>
            <person name="Yamato K."/>
            <person name="Jenkins J."/>
            <person name="Shu S."/>
            <person name="Ishizaki K."/>
            <person name="Yamaoka S."/>
            <person name="Nishihama R."/>
            <person name="Nakamura Y."/>
            <person name="Berger F."/>
            <person name="Adam C."/>
            <person name="Aki S."/>
            <person name="Althoff F."/>
            <person name="Araki T."/>
            <person name="Arteaga-Vazquez M."/>
            <person name="Balasubrmanian S."/>
            <person name="Bauer D."/>
            <person name="Boehm C."/>
            <person name="Briginshaw L."/>
            <person name="Caballero-Perez J."/>
            <person name="Catarino B."/>
            <person name="Chen F."/>
            <person name="Chiyoda S."/>
            <person name="Chovatia M."/>
            <person name="Davies K."/>
            <person name="Delmans M."/>
            <person name="Demura T."/>
            <person name="Dierschke T."/>
            <person name="Dolan L."/>
            <person name="Dorantes-Acosta A."/>
            <person name="Eklund D."/>
            <person name="Florent S."/>
            <person name="Flores-Sandoval E."/>
            <person name="Fujiyama A."/>
            <person name="Fukuzawa H."/>
            <person name="Galik B."/>
            <person name="Grimanelli D."/>
            <person name="Grimwood J."/>
            <person name="Grossniklaus U."/>
            <person name="Hamada T."/>
            <person name="Haseloff J."/>
            <person name="Hetherington A."/>
            <person name="Higo A."/>
            <person name="Hirakawa Y."/>
            <person name="Hundley H."/>
            <person name="Ikeda Y."/>
            <person name="Inoue K."/>
            <person name="Inoue S."/>
            <person name="Ishida S."/>
            <person name="Jia Q."/>
            <person name="Kakita M."/>
            <person name="Kanazawa T."/>
            <person name="Kawai Y."/>
            <person name="Kawashima T."/>
            <person name="Kennedy M."/>
            <person name="Kinose K."/>
            <person name="Kinoshita T."/>
            <person name="Kohara Y."/>
            <person name="Koide E."/>
            <person name="Komatsu K."/>
            <person name="Kopischke S."/>
            <person name="Kubo M."/>
            <person name="Kyozuka J."/>
            <person name="Lagercrantz U."/>
            <person name="Lin S."/>
            <person name="Lindquist E."/>
            <person name="Lipzen A."/>
            <person name="Lu C."/>
            <person name="Luna E."/>
            <person name="Martienssen R."/>
            <person name="Minamino N."/>
            <person name="Mizutani M."/>
            <person name="Mizutani M."/>
            <person name="Mochizuki N."/>
            <person name="Monte I."/>
            <person name="Mosher R."/>
            <person name="Nagasaki H."/>
            <person name="Nakagami H."/>
            <person name="Naramoto S."/>
            <person name="Nishitani K."/>
            <person name="Ohtani M."/>
            <person name="Okamoto T."/>
            <person name="Okumura M."/>
            <person name="Phillips J."/>
            <person name="Pollak B."/>
            <person name="Reinders A."/>
            <person name="Roevekamp M."/>
            <person name="Sano R."/>
            <person name="Sawa S."/>
            <person name="Schmid M."/>
            <person name="Shirakawa M."/>
            <person name="Solano R."/>
            <person name="Spunde A."/>
            <person name="Suetsugu N."/>
            <person name="Sugano S."/>
            <person name="Sugiyama A."/>
            <person name="Sun R."/>
            <person name="Suzuki Y."/>
            <person name="Takenaka M."/>
            <person name="Takezawa D."/>
            <person name="Tomogane H."/>
            <person name="Tsuzuki M."/>
            <person name="Ueda T."/>
            <person name="Umeda M."/>
            <person name="Ward J."/>
            <person name="Watanabe Y."/>
            <person name="Yazaki K."/>
            <person name="Yokoyama R."/>
            <person name="Yoshitake Y."/>
            <person name="Yotsui I."/>
            <person name="Zachgo S."/>
            <person name="Schmutz J."/>
        </authorList>
    </citation>
    <scope>NUCLEOTIDE SEQUENCE [LARGE SCALE GENOMIC DNA]</scope>
    <source>
        <strain evidence="3">cv. B-3</strain>
    </source>
</reference>
<feature type="coiled-coil region" evidence="1">
    <location>
        <begin position="96"/>
        <end position="148"/>
    </location>
</feature>
<proteinExistence type="predicted"/>
<evidence type="ECO:0000313" key="2">
    <source>
        <dbReference type="EMBL" id="RID51417.1"/>
    </source>
</evidence>
<protein>
    <submittedName>
        <fullName evidence="2">Uncharacterized protein</fullName>
    </submittedName>
</protein>
<dbReference type="Proteomes" id="UP000264353">
    <property type="component" value="Chromosome A8"/>
</dbReference>
<evidence type="ECO:0000256" key="1">
    <source>
        <dbReference type="SAM" id="Coils"/>
    </source>
</evidence>
<keyword evidence="1" id="KW-0175">Coiled coil</keyword>
<dbReference type="AlphaFoldDB" id="A0A397YDK2"/>
<dbReference type="EMBL" id="CM010635">
    <property type="protein sequence ID" value="RID51417.1"/>
    <property type="molecule type" value="Genomic_DNA"/>
</dbReference>